<dbReference type="AlphaFoldDB" id="A0A0M1P067"/>
<evidence type="ECO:0000313" key="2">
    <source>
        <dbReference type="Proteomes" id="UP000036932"/>
    </source>
</evidence>
<dbReference type="Gene3D" id="2.60.120.260">
    <property type="entry name" value="Galactose-binding domain-like"/>
    <property type="match status" value="1"/>
</dbReference>
<evidence type="ECO:0008006" key="3">
    <source>
        <dbReference type="Google" id="ProtNLM"/>
    </source>
</evidence>
<organism evidence="1 2">
    <name type="scientific">Paenibacillus solani</name>
    <dbReference type="NCBI Taxonomy" id="1705565"/>
    <lineage>
        <taxon>Bacteria</taxon>
        <taxon>Bacillati</taxon>
        <taxon>Bacillota</taxon>
        <taxon>Bacilli</taxon>
        <taxon>Bacillales</taxon>
        <taxon>Paenibacillaceae</taxon>
        <taxon>Paenibacillus</taxon>
    </lineage>
</organism>
<proteinExistence type="predicted"/>
<sequence length="82" mass="8677">MEPNTTYTLTGYGKTADSSQPVRIGVKNYGGAEQYSVINTTSYSQGSITFTTGSSNTTATIYVYKPSGGAKAYGDDLTVTRN</sequence>
<keyword evidence="2" id="KW-1185">Reference proteome</keyword>
<evidence type="ECO:0000313" key="1">
    <source>
        <dbReference type="EMBL" id="KOR87883.1"/>
    </source>
</evidence>
<dbReference type="PATRIC" id="fig|1705565.3.peg.2083"/>
<comment type="caution">
    <text evidence="1">The sequence shown here is derived from an EMBL/GenBank/DDBJ whole genome shotgun (WGS) entry which is preliminary data.</text>
</comment>
<accession>A0A0M1P067</accession>
<reference evidence="2" key="1">
    <citation type="submission" date="2015-08" db="EMBL/GenBank/DDBJ databases">
        <title>Genome sequencing project for genomic taxonomy and phylogenomics of Bacillus-like bacteria.</title>
        <authorList>
            <person name="Liu B."/>
            <person name="Wang J."/>
            <person name="Zhu Y."/>
            <person name="Liu G."/>
            <person name="Chen Q."/>
            <person name="Chen Z."/>
            <person name="Lan J."/>
            <person name="Che J."/>
            <person name="Ge C."/>
            <person name="Shi H."/>
            <person name="Pan Z."/>
            <person name="Liu X."/>
        </authorList>
    </citation>
    <scope>NUCLEOTIDE SEQUENCE [LARGE SCALE GENOMIC DNA]</scope>
    <source>
        <strain evidence="2">FJAT-22460</strain>
    </source>
</reference>
<name>A0A0M1P067_9BACL</name>
<dbReference type="Proteomes" id="UP000036932">
    <property type="component" value="Unassembled WGS sequence"/>
</dbReference>
<protein>
    <recommendedName>
        <fullName evidence="3">CBM6 domain-containing protein</fullName>
    </recommendedName>
</protein>
<dbReference type="EMBL" id="LIUT01000001">
    <property type="protein sequence ID" value="KOR87883.1"/>
    <property type="molecule type" value="Genomic_DNA"/>
</dbReference>
<gene>
    <name evidence="1" type="ORF">AM231_01185</name>
</gene>